<sequence>YNGAPNYDVYQKWVYEVLQYMKQGHVRSKHRVSRLKKYLSDRASTFFMTEVAVNAGNVKWTLPLFLRELFNYCFPPNFRNVRRQRFNECSQRGRTVRDYLRDLQDIANSVGDVSTRQLVIRFWDGAAHYLKVKWAEAGFDPEISSLVELEISAERYELA</sequence>
<reference evidence="1 2" key="1">
    <citation type="submission" date="2018-06" db="EMBL/GenBank/DDBJ databases">
        <title>A transcriptomic atlas of mushroom development highlights an independent origin of complex multicellularity.</title>
        <authorList>
            <consortium name="DOE Joint Genome Institute"/>
            <person name="Krizsan K."/>
            <person name="Almasi E."/>
            <person name="Merenyi Z."/>
            <person name="Sahu N."/>
            <person name="Viragh M."/>
            <person name="Koszo T."/>
            <person name="Mondo S."/>
            <person name="Kiss B."/>
            <person name="Balint B."/>
            <person name="Kues U."/>
            <person name="Barry K."/>
            <person name="Hegedus J.C."/>
            <person name="Henrissat B."/>
            <person name="Johnson J."/>
            <person name="Lipzen A."/>
            <person name="Ohm R."/>
            <person name="Nagy I."/>
            <person name="Pangilinan J."/>
            <person name="Yan J."/>
            <person name="Xiong Y."/>
            <person name="Grigoriev I.V."/>
            <person name="Hibbett D.S."/>
            <person name="Nagy L.G."/>
        </authorList>
    </citation>
    <scope>NUCLEOTIDE SEQUENCE [LARGE SCALE GENOMIC DNA]</scope>
    <source>
        <strain evidence="1 2">SZMC22713</strain>
    </source>
</reference>
<keyword evidence="2" id="KW-1185">Reference proteome</keyword>
<evidence type="ECO:0000313" key="1">
    <source>
        <dbReference type="EMBL" id="TDL15617.1"/>
    </source>
</evidence>
<evidence type="ECO:0008006" key="3">
    <source>
        <dbReference type="Google" id="ProtNLM"/>
    </source>
</evidence>
<dbReference type="STRING" id="50990.A0A4Y7PJQ4"/>
<dbReference type="EMBL" id="ML170269">
    <property type="protein sequence ID" value="TDL15617.1"/>
    <property type="molecule type" value="Genomic_DNA"/>
</dbReference>
<evidence type="ECO:0000313" key="2">
    <source>
        <dbReference type="Proteomes" id="UP000294933"/>
    </source>
</evidence>
<dbReference type="VEuPathDB" id="FungiDB:BD410DRAFT_695490"/>
<proteinExistence type="predicted"/>
<feature type="non-terminal residue" evidence="1">
    <location>
        <position position="159"/>
    </location>
</feature>
<gene>
    <name evidence="1" type="ORF">BD410DRAFT_695490</name>
</gene>
<dbReference type="Proteomes" id="UP000294933">
    <property type="component" value="Unassembled WGS sequence"/>
</dbReference>
<dbReference type="OrthoDB" id="3267748at2759"/>
<protein>
    <recommendedName>
        <fullName evidence="3">Retrotransposon gag domain-containing protein</fullName>
    </recommendedName>
</protein>
<organism evidence="1 2">
    <name type="scientific">Rickenella mellea</name>
    <dbReference type="NCBI Taxonomy" id="50990"/>
    <lineage>
        <taxon>Eukaryota</taxon>
        <taxon>Fungi</taxon>
        <taxon>Dikarya</taxon>
        <taxon>Basidiomycota</taxon>
        <taxon>Agaricomycotina</taxon>
        <taxon>Agaricomycetes</taxon>
        <taxon>Hymenochaetales</taxon>
        <taxon>Rickenellaceae</taxon>
        <taxon>Rickenella</taxon>
    </lineage>
</organism>
<feature type="non-terminal residue" evidence="1">
    <location>
        <position position="1"/>
    </location>
</feature>
<accession>A0A4Y7PJQ4</accession>
<name>A0A4Y7PJQ4_9AGAM</name>
<dbReference type="AlphaFoldDB" id="A0A4Y7PJQ4"/>